<dbReference type="KEGG" id="tact:SG35_030380"/>
<dbReference type="AlphaFoldDB" id="A0AAE9YYI4"/>
<dbReference type="PANTHER" id="PTHR13696:SF96">
    <property type="entry name" value="COBQ_COBB_MIND_PARA NUCLEOTIDE BINDING DOMAIN-CONTAINING PROTEIN"/>
    <property type="match status" value="1"/>
</dbReference>
<dbReference type="InterPro" id="IPR050678">
    <property type="entry name" value="DNA_Partitioning_ATPase"/>
</dbReference>
<protein>
    <submittedName>
        <fullName evidence="1">ParA family protein</fullName>
    </submittedName>
</protein>
<dbReference type="InterPro" id="IPR015223">
    <property type="entry name" value="MipZ"/>
</dbReference>
<sequence>MIILFGNKKGGVGKSITAINLAGAIIAKAKRRGTLTKTTVCIVDADTNESVVNYIRRRENYSQELVKQGLDELPFIKCELRKPDDTLTRDLKALDELYDYVLVDTGGYENRAFKSSVPVSDMIYLPFQPSQVDLEQLIPTLFVIKQIEENVQDGVNPDFRVDPRLLLTMVDHTSRDLFQEAKRVCVQLLSYASISGVAIPQVKAIKKIQDKGLTLSDTVAGTGEYKYAAHAKRAQFDLLLDEIDGMREVEYKRETQTVSDTSDTTC</sequence>
<proteinExistence type="predicted"/>
<dbReference type="EMBL" id="CP059736">
    <property type="protein sequence ID" value="WDE02709.1"/>
    <property type="molecule type" value="Genomic_DNA"/>
</dbReference>
<dbReference type="Pfam" id="PF09140">
    <property type="entry name" value="MipZ"/>
    <property type="match status" value="1"/>
</dbReference>
<gene>
    <name evidence="1" type="ORF">SG35_030380</name>
</gene>
<reference evidence="1 2" key="1">
    <citation type="journal article" date="2015" name="Genome Announc.">
        <title>Draft Genome Sequences of Marine Isolates of Thalassomonas viridans and Thalassomonas actiniarum.</title>
        <authorList>
            <person name="Olonade I."/>
            <person name="van Zyl L.J."/>
            <person name="Trindade M."/>
        </authorList>
    </citation>
    <scope>NUCLEOTIDE SEQUENCE [LARGE SCALE GENOMIC DNA]</scope>
    <source>
        <strain evidence="1 2">A5K-106</strain>
    </source>
</reference>
<reference evidence="1 2" key="2">
    <citation type="journal article" date="2022" name="Mar. Drugs">
        <title>Bioassay-Guided Fractionation Leads to the Detection of Cholic Acid Generated by the Rare Thalassomonas sp.</title>
        <authorList>
            <person name="Pheiffer F."/>
            <person name="Schneider Y.K."/>
            <person name="Hansen E.H."/>
            <person name="Andersen J.H."/>
            <person name="Isaksson J."/>
            <person name="Busche T."/>
            <person name="R C."/>
            <person name="Kalinowski J."/>
            <person name="Zyl L.V."/>
            <person name="Trindade M."/>
        </authorList>
    </citation>
    <scope>NUCLEOTIDE SEQUENCE [LARGE SCALE GENOMIC DNA]</scope>
    <source>
        <strain evidence="1 2">A5K-106</strain>
    </source>
</reference>
<dbReference type="CDD" id="cd02042">
    <property type="entry name" value="ParAB_family"/>
    <property type="match status" value="1"/>
</dbReference>
<dbReference type="InterPro" id="IPR027417">
    <property type="entry name" value="P-loop_NTPase"/>
</dbReference>
<dbReference type="Proteomes" id="UP000032568">
    <property type="component" value="Chromosome pTact"/>
</dbReference>
<dbReference type="RefSeq" id="WP_044835705.1">
    <property type="nucleotide sequence ID" value="NZ_CP059736.1"/>
</dbReference>
<evidence type="ECO:0000313" key="2">
    <source>
        <dbReference type="Proteomes" id="UP000032568"/>
    </source>
</evidence>
<accession>A0AAE9YYI4</accession>
<keyword evidence="2" id="KW-1185">Reference proteome</keyword>
<name>A0AAE9YYI4_9GAMM</name>
<evidence type="ECO:0000313" key="1">
    <source>
        <dbReference type="EMBL" id="WDE02709.1"/>
    </source>
</evidence>
<dbReference type="PANTHER" id="PTHR13696">
    <property type="entry name" value="P-LOOP CONTAINING NUCLEOSIDE TRIPHOSPHATE HYDROLASE"/>
    <property type="match status" value="1"/>
</dbReference>
<organism evidence="1 2">
    <name type="scientific">Thalassomonas actiniarum</name>
    <dbReference type="NCBI Taxonomy" id="485447"/>
    <lineage>
        <taxon>Bacteria</taxon>
        <taxon>Pseudomonadati</taxon>
        <taxon>Pseudomonadota</taxon>
        <taxon>Gammaproteobacteria</taxon>
        <taxon>Alteromonadales</taxon>
        <taxon>Colwelliaceae</taxon>
        <taxon>Thalassomonas</taxon>
    </lineage>
</organism>
<dbReference type="SUPFAM" id="SSF52540">
    <property type="entry name" value="P-loop containing nucleoside triphosphate hydrolases"/>
    <property type="match status" value="1"/>
</dbReference>
<dbReference type="Gene3D" id="3.40.50.300">
    <property type="entry name" value="P-loop containing nucleotide triphosphate hydrolases"/>
    <property type="match status" value="1"/>
</dbReference>